<gene>
    <name evidence="2" type="ORF">EV644_13056</name>
</gene>
<accession>A0ABY2B8P4</accession>
<reference evidence="2 3" key="1">
    <citation type="journal article" date="2015" name="Stand. Genomic Sci.">
        <title>Genomic Encyclopedia of Bacterial and Archaeal Type Strains, Phase III: the genomes of soil and plant-associated and newly described type strains.</title>
        <authorList>
            <person name="Whitman W.B."/>
            <person name="Woyke T."/>
            <person name="Klenk H.P."/>
            <person name="Zhou Y."/>
            <person name="Lilburn T.G."/>
            <person name="Beck B.J."/>
            <person name="De Vos P."/>
            <person name="Vandamme P."/>
            <person name="Eisen J.A."/>
            <person name="Garrity G."/>
            <person name="Hugenholtz P."/>
            <person name="Kyrpides N.C."/>
        </authorList>
    </citation>
    <scope>NUCLEOTIDE SEQUENCE [LARGE SCALE GENOMIC DNA]</scope>
    <source>
        <strain evidence="2 3">VKM Ac-2538</strain>
    </source>
</reference>
<dbReference type="SUPFAM" id="SSF53474">
    <property type="entry name" value="alpha/beta-Hydrolases"/>
    <property type="match status" value="1"/>
</dbReference>
<keyword evidence="3" id="KW-1185">Reference proteome</keyword>
<dbReference type="GO" id="GO:0016787">
    <property type="term" value="F:hydrolase activity"/>
    <property type="evidence" value="ECO:0007669"/>
    <property type="project" value="UniProtKB-KW"/>
</dbReference>
<dbReference type="Pfam" id="PF12697">
    <property type="entry name" value="Abhydrolase_6"/>
    <property type="match status" value="1"/>
</dbReference>
<evidence type="ECO:0000313" key="2">
    <source>
        <dbReference type="EMBL" id="TCO11614.1"/>
    </source>
</evidence>
<feature type="domain" description="AB hydrolase-1" evidence="1">
    <location>
        <begin position="16"/>
        <end position="230"/>
    </location>
</feature>
<evidence type="ECO:0000313" key="3">
    <source>
        <dbReference type="Proteomes" id="UP000295818"/>
    </source>
</evidence>
<dbReference type="Proteomes" id="UP000295818">
    <property type="component" value="Unassembled WGS sequence"/>
</dbReference>
<dbReference type="Gene3D" id="3.40.50.1820">
    <property type="entry name" value="alpha/beta hydrolase"/>
    <property type="match status" value="1"/>
</dbReference>
<organism evidence="2 3">
    <name type="scientific">Kribbella orskensis</name>
    <dbReference type="NCBI Taxonomy" id="2512216"/>
    <lineage>
        <taxon>Bacteria</taxon>
        <taxon>Bacillati</taxon>
        <taxon>Actinomycetota</taxon>
        <taxon>Actinomycetes</taxon>
        <taxon>Propionibacteriales</taxon>
        <taxon>Kribbellaceae</taxon>
        <taxon>Kribbella</taxon>
    </lineage>
</organism>
<name>A0ABY2B8P4_9ACTN</name>
<evidence type="ECO:0000259" key="1">
    <source>
        <dbReference type="Pfam" id="PF12697"/>
    </source>
</evidence>
<keyword evidence="2" id="KW-0378">Hydrolase</keyword>
<dbReference type="PANTHER" id="PTHR43194:SF2">
    <property type="entry name" value="PEROXISOMAL MEMBRANE PROTEIN LPX1"/>
    <property type="match status" value="1"/>
</dbReference>
<dbReference type="EMBL" id="SLWM01000030">
    <property type="protein sequence ID" value="TCO11614.1"/>
    <property type="molecule type" value="Genomic_DNA"/>
</dbReference>
<dbReference type="InterPro" id="IPR029058">
    <property type="entry name" value="AB_hydrolase_fold"/>
</dbReference>
<comment type="caution">
    <text evidence="2">The sequence shown here is derived from an EMBL/GenBank/DDBJ whole genome shotgun (WGS) entry which is preliminary data.</text>
</comment>
<protein>
    <submittedName>
        <fullName evidence="2">Alpha-beta hydrolase superfamily lysophospholipase</fullName>
    </submittedName>
</protein>
<dbReference type="InterPro" id="IPR050228">
    <property type="entry name" value="Carboxylesterase_BioH"/>
</dbReference>
<dbReference type="InterPro" id="IPR000073">
    <property type="entry name" value="AB_hydrolase_1"/>
</dbReference>
<dbReference type="RefSeq" id="WP_132196155.1">
    <property type="nucleotide sequence ID" value="NZ_SLWM01000030.1"/>
</dbReference>
<sequence length="242" mass="25780">MRLTSRTWGSGPRLAVLLHGMMGSADQFHRVGPALADRGYRAIALDLPGHGNSPTAPDADLALFAASVVESVGARPELAIGHSLGAVVLAEALPALQPSRAVYVDVPFEGPTPGQTADMLWSRFSEAKAGRTFDWLRQSKPGWSEEDCRVEAEAARQFDVGTAVALEVAYSNQARSAEVTTTGVPSLLIRAEPSHYVSAERATELEACGFTVRSIEGAGHSVWYGHFEEFMTALDPTADSNG</sequence>
<proteinExistence type="predicted"/>
<dbReference type="PANTHER" id="PTHR43194">
    <property type="entry name" value="HYDROLASE ALPHA/BETA FOLD FAMILY"/>
    <property type="match status" value="1"/>
</dbReference>